<dbReference type="Proteomes" id="UP001597042">
    <property type="component" value="Unassembled WGS sequence"/>
</dbReference>
<accession>A0ABW2ZU95</accession>
<protein>
    <submittedName>
        <fullName evidence="1">Nitroreductase family deazaflavin-dependent oxidoreductase</fullName>
    </submittedName>
</protein>
<reference evidence="2" key="1">
    <citation type="journal article" date="2019" name="Int. J. Syst. Evol. Microbiol.">
        <title>The Global Catalogue of Microorganisms (GCM) 10K type strain sequencing project: providing services to taxonomists for standard genome sequencing and annotation.</title>
        <authorList>
            <consortium name="The Broad Institute Genomics Platform"/>
            <consortium name="The Broad Institute Genome Sequencing Center for Infectious Disease"/>
            <person name="Wu L."/>
            <person name="Ma J."/>
        </authorList>
    </citation>
    <scope>NUCLEOTIDE SEQUENCE [LARGE SCALE GENOMIC DNA]</scope>
    <source>
        <strain evidence="2">CCUG 50754</strain>
    </source>
</reference>
<dbReference type="RefSeq" id="WP_378754052.1">
    <property type="nucleotide sequence ID" value="NZ_JBHSSV010000027.1"/>
</dbReference>
<name>A0ABW2ZU95_9MICO</name>
<keyword evidence="2" id="KW-1185">Reference proteome</keyword>
<dbReference type="NCBIfam" id="TIGR00026">
    <property type="entry name" value="hi_GC_TIGR00026"/>
    <property type="match status" value="1"/>
</dbReference>
<dbReference type="InterPro" id="IPR004378">
    <property type="entry name" value="F420H2_quin_Rdtase"/>
</dbReference>
<organism evidence="1 2">
    <name type="scientific">Microbacterium koreense</name>
    <dbReference type="NCBI Taxonomy" id="323761"/>
    <lineage>
        <taxon>Bacteria</taxon>
        <taxon>Bacillati</taxon>
        <taxon>Actinomycetota</taxon>
        <taxon>Actinomycetes</taxon>
        <taxon>Micrococcales</taxon>
        <taxon>Microbacteriaceae</taxon>
        <taxon>Microbacterium</taxon>
    </lineage>
</organism>
<gene>
    <name evidence="1" type="ORF">ACFQZV_13040</name>
</gene>
<dbReference type="Pfam" id="PF04075">
    <property type="entry name" value="F420H2_quin_red"/>
    <property type="match status" value="1"/>
</dbReference>
<comment type="caution">
    <text evidence="1">The sequence shown here is derived from an EMBL/GenBank/DDBJ whole genome shotgun (WGS) entry which is preliminary data.</text>
</comment>
<evidence type="ECO:0000313" key="2">
    <source>
        <dbReference type="Proteomes" id="UP001597042"/>
    </source>
</evidence>
<evidence type="ECO:0000313" key="1">
    <source>
        <dbReference type="EMBL" id="MFD0782222.1"/>
    </source>
</evidence>
<dbReference type="EMBL" id="JBHTIM010000001">
    <property type="protein sequence ID" value="MFD0782222.1"/>
    <property type="molecule type" value="Genomic_DNA"/>
</dbReference>
<dbReference type="InterPro" id="IPR012349">
    <property type="entry name" value="Split_barrel_FMN-bd"/>
</dbReference>
<proteinExistence type="predicted"/>
<dbReference type="Gene3D" id="2.30.110.10">
    <property type="entry name" value="Electron Transport, Fmn-binding Protein, Chain A"/>
    <property type="match status" value="1"/>
</dbReference>
<sequence length="146" mass="16365">MTGRAMADLLRAKWLMRVPITLYRWGLGSLLGTRFVLIEHVGRVSGQRREVVVEVIERGPDTLYVASGWGTRSQWYRNLKANGIARLSTGRARHVPAQVTLLSADDGDAVLARYAQQHPRAWKTLSAAMERLGTTRIPVICFTPPR</sequence>